<evidence type="ECO:0000313" key="2">
    <source>
        <dbReference type="EMBL" id="SNS62606.1"/>
    </source>
</evidence>
<dbReference type="AlphaFoldDB" id="A0A239FZK8"/>
<dbReference type="EMBL" id="FZON01000023">
    <property type="protein sequence ID" value="SNS62606.1"/>
    <property type="molecule type" value="Genomic_DNA"/>
</dbReference>
<dbReference type="Proteomes" id="UP000198440">
    <property type="component" value="Unassembled WGS sequence"/>
</dbReference>
<protein>
    <submittedName>
        <fullName evidence="2">Uncharacterized protein</fullName>
    </submittedName>
</protein>
<dbReference type="OrthoDB" id="9838337at2"/>
<evidence type="ECO:0000313" key="3">
    <source>
        <dbReference type="Proteomes" id="UP000198440"/>
    </source>
</evidence>
<dbReference type="RefSeq" id="WP_089278321.1">
    <property type="nucleotide sequence ID" value="NZ_FZON01000023.1"/>
</dbReference>
<gene>
    <name evidence="2" type="ORF">SAMN04488078_102347</name>
</gene>
<keyword evidence="1" id="KW-0732">Signal</keyword>
<proteinExistence type="predicted"/>
<accession>A0A239FZK8</accession>
<sequence>MKLPHHVAALALVALTALPLQAQDTYPATGTQIELEATKWIVAGAGTSAMDYTATGESLAVYINEPHGWVAVMTLVPDAGQKVALDPAAPMLWIDGTQYKPFAGNGYLLKTGKGKPFLLLEYDRAAN</sequence>
<evidence type="ECO:0000256" key="1">
    <source>
        <dbReference type="SAM" id="SignalP"/>
    </source>
</evidence>
<organism evidence="2 3">
    <name type="scientific">Antarctobacter heliothermus</name>
    <dbReference type="NCBI Taxonomy" id="74033"/>
    <lineage>
        <taxon>Bacteria</taxon>
        <taxon>Pseudomonadati</taxon>
        <taxon>Pseudomonadota</taxon>
        <taxon>Alphaproteobacteria</taxon>
        <taxon>Rhodobacterales</taxon>
        <taxon>Roseobacteraceae</taxon>
        <taxon>Antarctobacter</taxon>
    </lineage>
</organism>
<name>A0A239FZK8_9RHOB</name>
<feature type="signal peptide" evidence="1">
    <location>
        <begin position="1"/>
        <end position="22"/>
    </location>
</feature>
<reference evidence="2 3" key="1">
    <citation type="submission" date="2017-06" db="EMBL/GenBank/DDBJ databases">
        <authorList>
            <person name="Kim H.J."/>
            <person name="Triplett B.A."/>
        </authorList>
    </citation>
    <scope>NUCLEOTIDE SEQUENCE [LARGE SCALE GENOMIC DNA]</scope>
    <source>
        <strain evidence="2 3">DSM 11445</strain>
    </source>
</reference>
<feature type="chain" id="PRO_5012218531" evidence="1">
    <location>
        <begin position="23"/>
        <end position="127"/>
    </location>
</feature>